<protein>
    <recommendedName>
        <fullName evidence="1">DNA-binding transcriptional repressor CapW winged helix-turn-helix domain-containing protein</fullName>
    </recommendedName>
</protein>
<dbReference type="InterPro" id="IPR059019">
    <property type="entry name" value="WHD_CapW"/>
</dbReference>
<dbReference type="Proteomes" id="UP000726777">
    <property type="component" value="Unassembled WGS sequence"/>
</dbReference>
<dbReference type="EMBL" id="JACVHL010000002">
    <property type="protein sequence ID" value="MCC3803817.1"/>
    <property type="molecule type" value="Genomic_DNA"/>
</dbReference>
<dbReference type="AlphaFoldDB" id="A0A9Q3YHR3"/>
<evidence type="ECO:0000313" key="2">
    <source>
        <dbReference type="EMBL" id="MCC3803817.1"/>
    </source>
</evidence>
<gene>
    <name evidence="2" type="ORF">IB292_02085</name>
</gene>
<sequence>MKLTLENIFILKFIDATVATTGEIKTRDLRKAFSIGKTSSVKMINLYKEAQPGNLRMIESGRYSKTTTFTPRFLGSTEPAEFLAWLDILRSPFVFDRKEQAPEWCYQNKVA</sequence>
<organism evidence="2 3">
    <name type="scientific">Vibrio parahaemolyticus</name>
    <dbReference type="NCBI Taxonomy" id="670"/>
    <lineage>
        <taxon>Bacteria</taxon>
        <taxon>Pseudomonadati</taxon>
        <taxon>Pseudomonadota</taxon>
        <taxon>Gammaproteobacteria</taxon>
        <taxon>Vibrionales</taxon>
        <taxon>Vibrionaceae</taxon>
        <taxon>Vibrio</taxon>
    </lineage>
</organism>
<feature type="domain" description="DNA-binding transcriptional repressor CapW winged helix-turn-helix" evidence="1">
    <location>
        <begin position="11"/>
        <end position="87"/>
    </location>
</feature>
<comment type="caution">
    <text evidence="2">The sequence shown here is derived from an EMBL/GenBank/DDBJ whole genome shotgun (WGS) entry which is preliminary data.</text>
</comment>
<name>A0A9Q3YHR3_VIBPH</name>
<evidence type="ECO:0000259" key="1">
    <source>
        <dbReference type="Pfam" id="PF26109"/>
    </source>
</evidence>
<evidence type="ECO:0000313" key="3">
    <source>
        <dbReference type="Proteomes" id="UP000726777"/>
    </source>
</evidence>
<proteinExistence type="predicted"/>
<reference evidence="2" key="1">
    <citation type="submission" date="2020-09" db="EMBL/GenBank/DDBJ databases">
        <title>Genome sequence of Vibrio parahaemolyticus isolates.</title>
        <authorList>
            <person name="Hammerl J.A."/>
            <person name="Strauch E."/>
        </authorList>
    </citation>
    <scope>NUCLEOTIDE SEQUENCE</scope>
    <source>
        <strain evidence="2">17-VB00146</strain>
    </source>
</reference>
<dbReference type="RefSeq" id="WP_228085492.1">
    <property type="nucleotide sequence ID" value="NZ_JACVHL010000002.1"/>
</dbReference>
<dbReference type="Pfam" id="PF26109">
    <property type="entry name" value="WHD_BrxR"/>
    <property type="match status" value="1"/>
</dbReference>
<accession>A0A9Q3YHR3</accession>